<evidence type="ECO:0000256" key="1">
    <source>
        <dbReference type="ARBA" id="ARBA00022801"/>
    </source>
</evidence>
<dbReference type="GO" id="GO:0003847">
    <property type="term" value="F:1-alkyl-2-acetylglycerophosphocholine esterase activity"/>
    <property type="evidence" value="ECO:0007669"/>
    <property type="project" value="TreeGrafter"/>
</dbReference>
<evidence type="ECO:0008006" key="6">
    <source>
        <dbReference type="Google" id="ProtNLM"/>
    </source>
</evidence>
<name>A0A5R8ND31_9NOCA</name>
<evidence type="ECO:0000313" key="5">
    <source>
        <dbReference type="Proteomes" id="UP000306378"/>
    </source>
</evidence>
<organism evidence="4 5">
    <name type="scientific">Nocardia cyriacigeorgica</name>
    <dbReference type="NCBI Taxonomy" id="135487"/>
    <lineage>
        <taxon>Bacteria</taxon>
        <taxon>Bacillati</taxon>
        <taxon>Actinomycetota</taxon>
        <taxon>Actinomycetes</taxon>
        <taxon>Mycobacteriales</taxon>
        <taxon>Nocardiaceae</taxon>
        <taxon>Nocardia</taxon>
    </lineage>
</organism>
<dbReference type="InterPro" id="IPR029058">
    <property type="entry name" value="AB_hydrolase_fold"/>
</dbReference>
<dbReference type="GO" id="GO:0016042">
    <property type="term" value="P:lipid catabolic process"/>
    <property type="evidence" value="ECO:0007669"/>
    <property type="project" value="UniProtKB-KW"/>
</dbReference>
<dbReference type="PANTHER" id="PTHR10272:SF0">
    <property type="entry name" value="PLATELET-ACTIVATING FACTOR ACETYLHYDROLASE"/>
    <property type="match status" value="1"/>
</dbReference>
<accession>A0A5R8ND31</accession>
<evidence type="ECO:0000256" key="3">
    <source>
        <dbReference type="ARBA" id="ARBA00023098"/>
    </source>
</evidence>
<dbReference type="AlphaFoldDB" id="A0A5R8ND31"/>
<reference evidence="4 5" key="1">
    <citation type="submission" date="2019-05" db="EMBL/GenBank/DDBJ databases">
        <title>Genomes sequences of two Nocardia cyriacigeorgica environmental isolates, type strains Nocardia asteroides ATCC 19247 and Nocardia cyriacigeorgica DSM 44484.</title>
        <authorList>
            <person name="Vautrin F."/>
            <person name="Bergeron E."/>
            <person name="Dubost A."/>
            <person name="Abrouk D."/>
            <person name="Rodriguez Nava V."/>
            <person name="Pujic P."/>
        </authorList>
    </citation>
    <scope>NUCLEOTIDE SEQUENCE [LARGE SCALE GENOMIC DNA]</scope>
    <source>
        <strain evidence="4 5">EML 446</strain>
    </source>
</reference>
<dbReference type="Gene3D" id="3.40.50.1820">
    <property type="entry name" value="alpha/beta hydrolase"/>
    <property type="match status" value="1"/>
</dbReference>
<sequence>MRWNRVSETTLCADAGAIRIDLQAPLIFCAATTLMLRSSRATGLGCLSGPGGVLMRRLAVIVLTAVAVLSANVAAAEPPGVTVLPRPGGESPVGTTVLHLVDHARADPFEPDRPRELMVSVFYPAAKVDGHPRAHYVSTELMPSLEQRFGVELPGLHTNSYTGAPVADGAHPVVLYSPGAGVTRLLGTGLAEDLASRGYIVVTIDHTYEAPAVEFPGGRIVAWEPAAQFDTALRQKYVEARLPDVRFVLDSLERLARGTNPDAGQRTLPAGLDRGIDLDRIGMAGHSSGGYVAVESMHLDRRIDAAVNLDGQIGVDTAFGKSVTEGVDRPVLVMTSAQAEEVGDAHPSLDEFWRTSTGWKRQLTMRDSAHYDYTDFPLIVPTPARDAAKTYIGPVAADRASALTRIYVAAMFDKFLRDRKDTALDRTPTEPEIVIVR</sequence>
<evidence type="ECO:0000313" key="4">
    <source>
        <dbReference type="EMBL" id="TLF73544.1"/>
    </source>
</evidence>
<keyword evidence="2" id="KW-0442">Lipid degradation</keyword>
<evidence type="ECO:0000256" key="2">
    <source>
        <dbReference type="ARBA" id="ARBA00022963"/>
    </source>
</evidence>
<keyword evidence="3" id="KW-0443">Lipid metabolism</keyword>
<comment type="caution">
    <text evidence="4">The sequence shown here is derived from an EMBL/GenBank/DDBJ whole genome shotgun (WGS) entry which is preliminary data.</text>
</comment>
<protein>
    <recommendedName>
        <fullName evidence="6">Alpha/beta hydrolase</fullName>
    </recommendedName>
</protein>
<dbReference type="EMBL" id="VBUT01000012">
    <property type="protein sequence ID" value="TLF73544.1"/>
    <property type="molecule type" value="Genomic_DNA"/>
</dbReference>
<dbReference type="PANTHER" id="PTHR10272">
    <property type="entry name" value="PLATELET-ACTIVATING FACTOR ACETYLHYDROLASE"/>
    <property type="match status" value="1"/>
</dbReference>
<gene>
    <name evidence="4" type="ORF">FEK34_25920</name>
</gene>
<keyword evidence="1" id="KW-0378">Hydrolase</keyword>
<dbReference type="SUPFAM" id="SSF53474">
    <property type="entry name" value="alpha/beta-Hydrolases"/>
    <property type="match status" value="1"/>
</dbReference>
<proteinExistence type="predicted"/>
<dbReference type="Proteomes" id="UP000306378">
    <property type="component" value="Unassembled WGS sequence"/>
</dbReference>
<dbReference type="Pfam" id="PF03403">
    <property type="entry name" value="PAF-AH_p_II"/>
    <property type="match status" value="1"/>
</dbReference>